<evidence type="ECO:0000256" key="13">
    <source>
        <dbReference type="SAM" id="MobiDB-lite"/>
    </source>
</evidence>
<dbReference type="PANTHER" id="PTHR21528">
    <property type="entry name" value="DEHYDRODOLICHYL DIPHOSPHATE SYNTHASE COMPLEX SUBUNIT NUS1"/>
    <property type="match status" value="1"/>
</dbReference>
<evidence type="ECO:0000256" key="14">
    <source>
        <dbReference type="SAM" id="Phobius"/>
    </source>
</evidence>
<evidence type="ECO:0000256" key="1">
    <source>
        <dbReference type="ARBA" id="ARBA00001946"/>
    </source>
</evidence>
<evidence type="ECO:0000256" key="8">
    <source>
        <dbReference type="ARBA" id="ARBA00022824"/>
    </source>
</evidence>
<keyword evidence="10 14" id="KW-1133">Transmembrane helix</keyword>
<dbReference type="EC" id="2.5.1.87" evidence="5"/>
<comment type="similarity">
    <text evidence="4">Belongs to the UPP synthase family.</text>
</comment>
<comment type="cofactor">
    <cofactor evidence="1">
        <name>Mg(2+)</name>
        <dbReference type="ChEBI" id="CHEBI:18420"/>
    </cofactor>
</comment>
<dbReference type="GO" id="GO:1904423">
    <property type="term" value="C:dehydrodolichyl diphosphate synthase complex"/>
    <property type="evidence" value="ECO:0007669"/>
    <property type="project" value="InterPro"/>
</dbReference>
<feature type="region of interest" description="Disordered" evidence="13">
    <location>
        <begin position="1"/>
        <end position="32"/>
    </location>
</feature>
<evidence type="ECO:0000313" key="15">
    <source>
        <dbReference type="EMBL" id="SAM85003.1"/>
    </source>
</evidence>
<protein>
    <recommendedName>
        <fullName evidence="5">ditrans,polycis-polyprenyl diphosphate synthase [(2E,6E)-farnesyldiphosphate specific]</fullName>
        <ecNumber evidence="5">2.5.1.87</ecNumber>
    </recommendedName>
</protein>
<reference evidence="17" key="1">
    <citation type="submission" date="2016-04" db="EMBL/GenBank/DDBJ databases">
        <authorList>
            <person name="Guldener U."/>
            <person name="Guldener U."/>
        </authorList>
    </citation>
    <scope>NUCLEOTIDE SEQUENCE [LARGE SCALE GENOMIC DNA]</scope>
    <source>
        <strain evidence="17">UB2112</strain>
    </source>
</reference>
<dbReference type="PANTHER" id="PTHR21528:SF0">
    <property type="entry name" value="DEHYDRODOLICHYL DIPHOSPHATE SYNTHASE COMPLEX SUBUNIT NUS1"/>
    <property type="match status" value="1"/>
</dbReference>
<evidence type="ECO:0000256" key="4">
    <source>
        <dbReference type="ARBA" id="ARBA00005432"/>
    </source>
</evidence>
<evidence type="ECO:0000256" key="3">
    <source>
        <dbReference type="ARBA" id="ARBA00004922"/>
    </source>
</evidence>
<evidence type="ECO:0000256" key="2">
    <source>
        <dbReference type="ARBA" id="ARBA00004586"/>
    </source>
</evidence>
<reference evidence="15" key="2">
    <citation type="submission" date="2016-04" db="EMBL/GenBank/DDBJ databases">
        <authorList>
            <person name="Evans L.H."/>
            <person name="Alamgir A."/>
            <person name="Owens N."/>
            <person name="Weber N.D."/>
            <person name="Virtaneva K."/>
            <person name="Barbian K."/>
            <person name="Babar A."/>
            <person name="Rosenke K."/>
        </authorList>
    </citation>
    <scope>NUCLEOTIDE SEQUENCE</scope>
    <source>
        <strain evidence="15">UB2112</strain>
    </source>
</reference>
<feature type="compositionally biased region" description="Low complexity" evidence="13">
    <location>
        <begin position="11"/>
        <end position="20"/>
    </location>
</feature>
<evidence type="ECO:0000256" key="12">
    <source>
        <dbReference type="ARBA" id="ARBA00047353"/>
    </source>
</evidence>
<evidence type="ECO:0000256" key="11">
    <source>
        <dbReference type="ARBA" id="ARBA00023136"/>
    </source>
</evidence>
<keyword evidence="9" id="KW-0460">Magnesium</keyword>
<dbReference type="InterPro" id="IPR038887">
    <property type="entry name" value="Nus1/NgBR"/>
</dbReference>
<comment type="catalytic activity">
    <reaction evidence="12">
        <text>n isopentenyl diphosphate + (2E,6E)-farnesyl diphosphate = a di-trans,poly-cis-polyprenyl diphosphate + n diphosphate</text>
        <dbReference type="Rhea" id="RHEA:53008"/>
        <dbReference type="Rhea" id="RHEA-COMP:19494"/>
        <dbReference type="ChEBI" id="CHEBI:33019"/>
        <dbReference type="ChEBI" id="CHEBI:128769"/>
        <dbReference type="ChEBI" id="CHEBI:136960"/>
        <dbReference type="ChEBI" id="CHEBI:175763"/>
        <dbReference type="EC" id="2.5.1.87"/>
    </reaction>
</comment>
<feature type="transmembrane region" description="Helical" evidence="14">
    <location>
        <begin position="38"/>
        <end position="58"/>
    </location>
</feature>
<reference evidence="16" key="3">
    <citation type="submission" date="2018-08" db="EMBL/GenBank/DDBJ databases">
        <authorList>
            <person name="Guldener U."/>
        </authorList>
    </citation>
    <scope>NUCLEOTIDE SEQUENCE</scope>
    <source>
        <strain evidence="16">UB2</strain>
    </source>
</reference>
<evidence type="ECO:0000313" key="16">
    <source>
        <dbReference type="EMBL" id="SYW80186.1"/>
    </source>
</evidence>
<dbReference type="GO" id="GO:0045547">
    <property type="term" value="F:ditrans,polycis-polyprenyl diphosphate synthase [(2E,6E)-farnesyl diphosphate specific] activity"/>
    <property type="evidence" value="ECO:0007669"/>
    <property type="project" value="UniProtKB-EC"/>
</dbReference>
<comment type="pathway">
    <text evidence="3">Protein modification; protein glycosylation.</text>
</comment>
<dbReference type="Gene3D" id="3.40.1180.10">
    <property type="entry name" value="Decaprenyl diphosphate synthase-like"/>
    <property type="match status" value="1"/>
</dbReference>
<feature type="compositionally biased region" description="Polar residues" evidence="13">
    <location>
        <begin position="21"/>
        <end position="32"/>
    </location>
</feature>
<dbReference type="InterPro" id="IPR036424">
    <property type="entry name" value="UPP_synth-like_sf"/>
</dbReference>
<sequence>MSRAQSEAAERTSTSRSSSSKPASHVSTPAPTASNQGLLSLLLTPFLALAFAIFHIVYQIILVERSARTAIKDAFKQDPNLAPASYTSLQHLVDVHETPSSSIRVPEHLAVVLSDVVPSSIRLYVSTMLMRISRRDIASTADLWRDFRYGFQAAVEAKHVNDMASIVHLARVSGVQQLTVYTTQQLSPTALQSLSRALQIGYRTQAVITQQEEREQEVQRFEQQGRSSWSRCAELRRRRTMELTASWPASSGSEAGLSSLDETLASSYTADVDQEDACEARVDIRLGLGTCSKTARQRGTLQVTLLSQQDGQERFAQLVSQQLGQRADAYLLDVLQPDMAASPQCRFSSSSLRKAWVSKRKTFTSELTVAALDKGLVEAGYMCEPDLLVVFGGRPRLRKLYGFPAWPMRLTDLFYDANMQPHKPYRASDFVAALRKLAKTEQRYGR</sequence>
<dbReference type="GO" id="GO:0005789">
    <property type="term" value="C:endoplasmic reticulum membrane"/>
    <property type="evidence" value="ECO:0007669"/>
    <property type="project" value="UniProtKB-SubCell"/>
</dbReference>
<dbReference type="Proteomes" id="UP000179920">
    <property type="component" value="Chromosome XVI"/>
</dbReference>
<gene>
    <name evidence="16" type="ORF">UBRO2_03454</name>
    <name evidence="15" type="ORF">UBRO_07567</name>
</gene>
<evidence type="ECO:0000313" key="18">
    <source>
        <dbReference type="Proteomes" id="UP000658997"/>
    </source>
</evidence>
<proteinExistence type="inferred from homology"/>
<keyword evidence="18" id="KW-1185">Reference proteome</keyword>
<evidence type="ECO:0000256" key="7">
    <source>
        <dbReference type="ARBA" id="ARBA00022692"/>
    </source>
</evidence>
<keyword evidence="8" id="KW-0256">Endoplasmic reticulum</keyword>
<dbReference type="Proteomes" id="UP000658997">
    <property type="component" value="Unassembled WGS sequence"/>
</dbReference>
<evidence type="ECO:0000256" key="9">
    <source>
        <dbReference type="ARBA" id="ARBA00022842"/>
    </source>
</evidence>
<dbReference type="UniPathway" id="UPA00378"/>
<keyword evidence="7 14" id="KW-0812">Transmembrane</keyword>
<evidence type="ECO:0000256" key="6">
    <source>
        <dbReference type="ARBA" id="ARBA00022679"/>
    </source>
</evidence>
<evidence type="ECO:0000256" key="5">
    <source>
        <dbReference type="ARBA" id="ARBA00012596"/>
    </source>
</evidence>
<accession>A0A1K0GAM1</accession>
<name>A0A1K0GAM1_9BASI</name>
<dbReference type="AlphaFoldDB" id="A0A1K0GAM1"/>
<organism evidence="15 17">
    <name type="scientific">Ustilago bromivora</name>
    <dbReference type="NCBI Taxonomy" id="307758"/>
    <lineage>
        <taxon>Eukaryota</taxon>
        <taxon>Fungi</taxon>
        <taxon>Dikarya</taxon>
        <taxon>Basidiomycota</taxon>
        <taxon>Ustilaginomycotina</taxon>
        <taxon>Ustilaginomycetes</taxon>
        <taxon>Ustilaginales</taxon>
        <taxon>Ustilaginaceae</taxon>
        <taxon>Ustilago</taxon>
    </lineage>
</organism>
<dbReference type="EMBL" id="ULHB01000065">
    <property type="protein sequence ID" value="SYW80186.1"/>
    <property type="molecule type" value="Genomic_DNA"/>
</dbReference>
<keyword evidence="6" id="KW-0808">Transferase</keyword>
<comment type="subcellular location">
    <subcellularLocation>
        <location evidence="2">Endoplasmic reticulum membrane</location>
    </subcellularLocation>
</comment>
<keyword evidence="11 14" id="KW-0472">Membrane</keyword>
<evidence type="ECO:0000313" key="17">
    <source>
        <dbReference type="Proteomes" id="UP000179920"/>
    </source>
</evidence>
<dbReference type="SUPFAM" id="SSF64005">
    <property type="entry name" value="Undecaprenyl diphosphate synthase"/>
    <property type="match status" value="1"/>
</dbReference>
<dbReference type="OrthoDB" id="3057168at2759"/>
<evidence type="ECO:0000256" key="10">
    <source>
        <dbReference type="ARBA" id="ARBA00022989"/>
    </source>
</evidence>
<dbReference type="EMBL" id="LT558132">
    <property type="protein sequence ID" value="SAM85003.1"/>
    <property type="molecule type" value="Genomic_DNA"/>
</dbReference>